<dbReference type="PROSITE" id="PS50853">
    <property type="entry name" value="FN3"/>
    <property type="match status" value="1"/>
</dbReference>
<keyword evidence="1" id="KW-0812">Transmembrane</keyword>
<dbReference type="AlphaFoldDB" id="A0A0A9XM63"/>
<dbReference type="Pfam" id="PF00041">
    <property type="entry name" value="fn3"/>
    <property type="match status" value="1"/>
</dbReference>
<proteinExistence type="predicted"/>
<dbReference type="CDD" id="cd00063">
    <property type="entry name" value="FN3"/>
    <property type="match status" value="1"/>
</dbReference>
<dbReference type="SMART" id="SM00060">
    <property type="entry name" value="FN3"/>
    <property type="match status" value="1"/>
</dbReference>
<feature type="domain" description="Fibronectin type-III" evidence="2">
    <location>
        <begin position="4"/>
        <end position="104"/>
    </location>
</feature>
<dbReference type="EMBL" id="GBHO01025419">
    <property type="protein sequence ID" value="JAG18185.1"/>
    <property type="molecule type" value="Transcribed_RNA"/>
</dbReference>
<sequence length="129" mass="14396">KPTAPSRVSVMSVGAYTAYIDADGSRDNERDNVLGYRVLFAPVQPDGSVSWDHPEFQDVYIGGEPYKLYDLVPGQTYKFRVATRTESGLSDWTQEYSLTTTASAASTLHSALLIYVVTGIVFHLMRRFH</sequence>
<organism evidence="3">
    <name type="scientific">Lygus hesperus</name>
    <name type="common">Western plant bug</name>
    <dbReference type="NCBI Taxonomy" id="30085"/>
    <lineage>
        <taxon>Eukaryota</taxon>
        <taxon>Metazoa</taxon>
        <taxon>Ecdysozoa</taxon>
        <taxon>Arthropoda</taxon>
        <taxon>Hexapoda</taxon>
        <taxon>Insecta</taxon>
        <taxon>Pterygota</taxon>
        <taxon>Neoptera</taxon>
        <taxon>Paraneoptera</taxon>
        <taxon>Hemiptera</taxon>
        <taxon>Heteroptera</taxon>
        <taxon>Panheteroptera</taxon>
        <taxon>Cimicomorpha</taxon>
        <taxon>Miridae</taxon>
        <taxon>Mirini</taxon>
        <taxon>Lygus</taxon>
    </lineage>
</organism>
<evidence type="ECO:0000313" key="3">
    <source>
        <dbReference type="EMBL" id="JAG18185.1"/>
    </source>
</evidence>
<keyword evidence="1" id="KW-0472">Membrane</keyword>
<keyword evidence="1" id="KW-1133">Transmembrane helix</keyword>
<evidence type="ECO:0000259" key="2">
    <source>
        <dbReference type="PROSITE" id="PS50853"/>
    </source>
</evidence>
<evidence type="ECO:0000256" key="1">
    <source>
        <dbReference type="SAM" id="Phobius"/>
    </source>
</evidence>
<gene>
    <name evidence="3" type="primary">unc-22_4</name>
    <name evidence="3" type="ORF">CM83_61</name>
</gene>
<dbReference type="SUPFAM" id="SSF49265">
    <property type="entry name" value="Fibronectin type III"/>
    <property type="match status" value="1"/>
</dbReference>
<dbReference type="Gene3D" id="2.60.40.10">
    <property type="entry name" value="Immunoglobulins"/>
    <property type="match status" value="1"/>
</dbReference>
<reference evidence="3" key="2">
    <citation type="submission" date="2014-07" db="EMBL/GenBank/DDBJ databases">
        <authorList>
            <person name="Hull J."/>
        </authorList>
    </citation>
    <scope>NUCLEOTIDE SEQUENCE</scope>
</reference>
<accession>A0A0A9XM63</accession>
<dbReference type="InterPro" id="IPR013783">
    <property type="entry name" value="Ig-like_fold"/>
</dbReference>
<protein>
    <submittedName>
        <fullName evidence="3">Twitchin</fullName>
    </submittedName>
</protein>
<feature type="non-terminal residue" evidence="3">
    <location>
        <position position="1"/>
    </location>
</feature>
<name>A0A0A9XM63_LYGHE</name>
<dbReference type="InterPro" id="IPR003961">
    <property type="entry name" value="FN3_dom"/>
</dbReference>
<reference evidence="3" key="1">
    <citation type="journal article" date="2014" name="PLoS ONE">
        <title>Transcriptome-Based Identification of ABC Transporters in the Western Tarnished Plant Bug Lygus hesperus.</title>
        <authorList>
            <person name="Hull J.J."/>
            <person name="Chaney K."/>
            <person name="Geib S.M."/>
            <person name="Fabrick J.A."/>
            <person name="Brent C.S."/>
            <person name="Walsh D."/>
            <person name="Lavine L.C."/>
        </authorList>
    </citation>
    <scope>NUCLEOTIDE SEQUENCE</scope>
</reference>
<feature type="transmembrane region" description="Helical" evidence="1">
    <location>
        <begin position="107"/>
        <end position="125"/>
    </location>
</feature>
<dbReference type="InterPro" id="IPR036116">
    <property type="entry name" value="FN3_sf"/>
</dbReference>